<accession>A0A8J2UGP5</accession>
<sequence>MNNDSWFEREDDWVLRRPVIFNKNLVRLTFLEVGRLIKLLGDLPAGGRVLDLCCGIGRHSLHFARHGFQVTGVDITQPFLDIAAENARKEDLPVNFVQSDMREYYREGAYDLVVNLCTSFGYFEDIEDDLRVLRNIYRSLGEGGKFAIEILGKEVIAATFREEEHLEFEDCKVIAKSRILDNWNRLECRRTITRNGMQQEMVAYHRLYSATELKGYLEDTGFSRIRIYGDFAGSPYDNVAKSMIMIAEK</sequence>
<organism evidence="3 4">
    <name type="scientific">Puia dinghuensis</name>
    <dbReference type="NCBI Taxonomy" id="1792502"/>
    <lineage>
        <taxon>Bacteria</taxon>
        <taxon>Pseudomonadati</taxon>
        <taxon>Bacteroidota</taxon>
        <taxon>Chitinophagia</taxon>
        <taxon>Chitinophagales</taxon>
        <taxon>Chitinophagaceae</taxon>
        <taxon>Puia</taxon>
    </lineage>
</organism>
<keyword evidence="4" id="KW-1185">Reference proteome</keyword>
<dbReference type="Gene3D" id="2.20.25.110">
    <property type="entry name" value="S-adenosyl-L-methionine-dependent methyltransferases"/>
    <property type="match status" value="1"/>
</dbReference>
<dbReference type="Pfam" id="PF13649">
    <property type="entry name" value="Methyltransf_25"/>
    <property type="match status" value="1"/>
</dbReference>
<keyword evidence="1" id="KW-0808">Transferase</keyword>
<dbReference type="InterPro" id="IPR041698">
    <property type="entry name" value="Methyltransf_25"/>
</dbReference>
<dbReference type="GO" id="GO:0008168">
    <property type="term" value="F:methyltransferase activity"/>
    <property type="evidence" value="ECO:0007669"/>
    <property type="project" value="UniProtKB-KW"/>
</dbReference>
<evidence type="ECO:0000256" key="1">
    <source>
        <dbReference type="ARBA" id="ARBA00022679"/>
    </source>
</evidence>
<evidence type="ECO:0000313" key="4">
    <source>
        <dbReference type="Proteomes" id="UP000607559"/>
    </source>
</evidence>
<feature type="domain" description="Methyltransferase" evidence="2">
    <location>
        <begin position="49"/>
        <end position="144"/>
    </location>
</feature>
<gene>
    <name evidence="3" type="ORF">GCM10011511_43050</name>
</gene>
<dbReference type="EMBL" id="BMJC01000004">
    <property type="protein sequence ID" value="GGB14592.1"/>
    <property type="molecule type" value="Genomic_DNA"/>
</dbReference>
<dbReference type="Gene3D" id="3.40.50.150">
    <property type="entry name" value="Vaccinia Virus protein VP39"/>
    <property type="match status" value="1"/>
</dbReference>
<reference evidence="3" key="2">
    <citation type="submission" date="2020-09" db="EMBL/GenBank/DDBJ databases">
        <authorList>
            <person name="Sun Q."/>
            <person name="Zhou Y."/>
        </authorList>
    </citation>
    <scope>NUCLEOTIDE SEQUENCE</scope>
    <source>
        <strain evidence="3">CGMCC 1.15448</strain>
    </source>
</reference>
<comment type="caution">
    <text evidence="3">The sequence shown here is derived from an EMBL/GenBank/DDBJ whole genome shotgun (WGS) entry which is preliminary data.</text>
</comment>
<dbReference type="AlphaFoldDB" id="A0A8J2UGP5"/>
<proteinExistence type="predicted"/>
<evidence type="ECO:0000313" key="3">
    <source>
        <dbReference type="EMBL" id="GGB14592.1"/>
    </source>
</evidence>
<evidence type="ECO:0000259" key="2">
    <source>
        <dbReference type="Pfam" id="PF13649"/>
    </source>
</evidence>
<dbReference type="RefSeq" id="WP_188935620.1">
    <property type="nucleotide sequence ID" value="NZ_BMJC01000004.1"/>
</dbReference>
<protein>
    <submittedName>
        <fullName evidence="3">Methyltransferase</fullName>
    </submittedName>
</protein>
<dbReference type="PANTHER" id="PTHR43861">
    <property type="entry name" value="TRANS-ACONITATE 2-METHYLTRANSFERASE-RELATED"/>
    <property type="match status" value="1"/>
</dbReference>
<dbReference type="GO" id="GO:0032259">
    <property type="term" value="P:methylation"/>
    <property type="evidence" value="ECO:0007669"/>
    <property type="project" value="UniProtKB-KW"/>
</dbReference>
<dbReference type="SUPFAM" id="SSF53335">
    <property type="entry name" value="S-adenosyl-L-methionine-dependent methyltransferases"/>
    <property type="match status" value="1"/>
</dbReference>
<dbReference type="InterPro" id="IPR029063">
    <property type="entry name" value="SAM-dependent_MTases_sf"/>
</dbReference>
<keyword evidence="3" id="KW-0489">Methyltransferase</keyword>
<reference evidence="3" key="1">
    <citation type="journal article" date="2014" name="Int. J. Syst. Evol. Microbiol.">
        <title>Complete genome sequence of Corynebacterium casei LMG S-19264T (=DSM 44701T), isolated from a smear-ripened cheese.</title>
        <authorList>
            <consortium name="US DOE Joint Genome Institute (JGI-PGF)"/>
            <person name="Walter F."/>
            <person name="Albersmeier A."/>
            <person name="Kalinowski J."/>
            <person name="Ruckert C."/>
        </authorList>
    </citation>
    <scope>NUCLEOTIDE SEQUENCE</scope>
    <source>
        <strain evidence="3">CGMCC 1.15448</strain>
    </source>
</reference>
<name>A0A8J2UGP5_9BACT</name>
<dbReference type="CDD" id="cd02440">
    <property type="entry name" value="AdoMet_MTases"/>
    <property type="match status" value="1"/>
</dbReference>
<dbReference type="Proteomes" id="UP000607559">
    <property type="component" value="Unassembled WGS sequence"/>
</dbReference>